<gene>
    <name evidence="7" type="ORF">KHLLAP_LOCUS5140</name>
</gene>
<dbReference type="Pfam" id="PF13246">
    <property type="entry name" value="Cation_ATPase"/>
    <property type="match status" value="1"/>
</dbReference>
<dbReference type="Pfam" id="PF08282">
    <property type="entry name" value="Hydrolase_3"/>
    <property type="match status" value="1"/>
</dbReference>
<reference evidence="7" key="1">
    <citation type="submission" date="2023-10" db="EMBL/GenBank/DDBJ databases">
        <authorList>
            <person name="Hackl T."/>
        </authorList>
    </citation>
    <scope>NUCLEOTIDE SEQUENCE</scope>
</reference>
<evidence type="ECO:0000313" key="7">
    <source>
        <dbReference type="EMBL" id="CAJ2504672.1"/>
    </source>
</evidence>
<dbReference type="PRINTS" id="PR00119">
    <property type="entry name" value="CATATPASE"/>
</dbReference>
<dbReference type="AlphaFoldDB" id="A0AAI8VBL4"/>
<dbReference type="InterPro" id="IPR001757">
    <property type="entry name" value="P_typ_ATPase"/>
</dbReference>
<feature type="transmembrane region" description="Helical" evidence="5">
    <location>
        <begin position="280"/>
        <end position="301"/>
    </location>
</feature>
<dbReference type="PRINTS" id="PR00120">
    <property type="entry name" value="HATPASE"/>
</dbReference>
<keyword evidence="3 5" id="KW-1133">Transmembrane helix</keyword>
<dbReference type="InterPro" id="IPR036412">
    <property type="entry name" value="HAD-like_sf"/>
</dbReference>
<protein>
    <submittedName>
        <fullName evidence="7">Uu.00g120660.m01.CDS01</fullName>
    </submittedName>
</protein>
<dbReference type="SUPFAM" id="SSF81665">
    <property type="entry name" value="Calcium ATPase, transmembrane domain M"/>
    <property type="match status" value="1"/>
</dbReference>
<dbReference type="Gene3D" id="3.40.1110.10">
    <property type="entry name" value="Calcium-transporting ATPase, cytoplasmic domain N"/>
    <property type="match status" value="1"/>
</dbReference>
<accession>A0AAI8VBL4</accession>
<dbReference type="NCBIfam" id="TIGR01494">
    <property type="entry name" value="ATPase_P-type"/>
    <property type="match status" value="1"/>
</dbReference>
<dbReference type="PANTHER" id="PTHR42861">
    <property type="entry name" value="CALCIUM-TRANSPORTING ATPASE"/>
    <property type="match status" value="1"/>
</dbReference>
<feature type="domain" description="Cation-transporting P-type ATPase C-terminal" evidence="6">
    <location>
        <begin position="282"/>
        <end position="475"/>
    </location>
</feature>
<proteinExistence type="predicted"/>
<dbReference type="InterPro" id="IPR023299">
    <property type="entry name" value="ATPase_P-typ_cyto_dom_N"/>
</dbReference>
<evidence type="ECO:0000256" key="2">
    <source>
        <dbReference type="ARBA" id="ARBA00022692"/>
    </source>
</evidence>
<dbReference type="Proteomes" id="UP001295740">
    <property type="component" value="Unassembled WGS sequence"/>
</dbReference>
<comment type="subcellular location">
    <subcellularLocation>
        <location evidence="1">Membrane</location>
        <topology evidence="1">Multi-pass membrane protein</topology>
    </subcellularLocation>
</comment>
<dbReference type="EMBL" id="CAUWAG010000007">
    <property type="protein sequence ID" value="CAJ2504672.1"/>
    <property type="molecule type" value="Genomic_DNA"/>
</dbReference>
<feature type="transmembrane region" description="Helical" evidence="5">
    <location>
        <begin position="454"/>
        <end position="473"/>
    </location>
</feature>
<dbReference type="Gene3D" id="3.40.50.1000">
    <property type="entry name" value="HAD superfamily/HAD-like"/>
    <property type="match status" value="1"/>
</dbReference>
<dbReference type="FunFam" id="3.40.50.1000:FF:000193">
    <property type="entry name" value="Plasma membrane calcium-transporting ATPase 2"/>
    <property type="match status" value="1"/>
</dbReference>
<keyword evidence="4 5" id="KW-0472">Membrane</keyword>
<keyword evidence="2 5" id="KW-0812">Transmembrane</keyword>
<dbReference type="SUPFAM" id="SSF56784">
    <property type="entry name" value="HAD-like"/>
    <property type="match status" value="1"/>
</dbReference>
<dbReference type="InterPro" id="IPR006068">
    <property type="entry name" value="ATPase_P-typ_cation-transptr_C"/>
</dbReference>
<dbReference type="Pfam" id="PF00689">
    <property type="entry name" value="Cation_ATPase_C"/>
    <property type="match status" value="1"/>
</dbReference>
<dbReference type="InterPro" id="IPR023214">
    <property type="entry name" value="HAD_sf"/>
</dbReference>
<sequence length="482" mass="52366">MRFGMSKVTVSQANAVRLLADYPFDSSCKRMTVVYSAPNTSSTDVYTKGALGTLLPLLDASDDIKKEFTAKADALAAAGLRVLCIAHKSVPTSAGLAESRDIAESHLTPLGLAALYDPPRLETAEAVRKCKVAGISVHILTGDHIKTATAIAREVVILGPHLTVAEAVNATMPAAAFDALSDAQIDGMEKLPLVLARCSPSTKVRMVETMHRRTAFCVMTGDGVNDSPALKKADVGIAMGFNGSDVAKEAADMVLTDDNFASIVTAVKEGRRLFDNIQKFLLHLLISNIAQVILLLIGLAFKDEHVKSAQPDIKLRPPHDLRIVVFTREIIVDKMAYGVFLCSLCIAAFASVVLGHDCNAGYNDTCGIVYRARATTFATLSFLLLVTAWEVKHFTRSFFNMYPELYGGAFSVFKTAYRNKFLFGAVLAGFAITFPVLYLPVIDHIVFKHEGITWEWGIVVGCVVVYVALIKIWKAGKRRMSK</sequence>
<dbReference type="GO" id="GO:0016020">
    <property type="term" value="C:membrane"/>
    <property type="evidence" value="ECO:0007669"/>
    <property type="project" value="UniProtKB-SubCell"/>
</dbReference>
<evidence type="ECO:0000313" key="8">
    <source>
        <dbReference type="Proteomes" id="UP001295740"/>
    </source>
</evidence>
<dbReference type="InterPro" id="IPR023298">
    <property type="entry name" value="ATPase_P-typ_TM_dom_sf"/>
</dbReference>
<evidence type="ECO:0000259" key="6">
    <source>
        <dbReference type="Pfam" id="PF00689"/>
    </source>
</evidence>
<feature type="transmembrane region" description="Helical" evidence="5">
    <location>
        <begin position="374"/>
        <end position="391"/>
    </location>
</feature>
<evidence type="ECO:0000256" key="1">
    <source>
        <dbReference type="ARBA" id="ARBA00004141"/>
    </source>
</evidence>
<comment type="caution">
    <text evidence="7">The sequence shown here is derived from an EMBL/GenBank/DDBJ whole genome shotgun (WGS) entry which is preliminary data.</text>
</comment>
<dbReference type="GO" id="GO:0005524">
    <property type="term" value="F:ATP binding"/>
    <property type="evidence" value="ECO:0007669"/>
    <property type="project" value="InterPro"/>
</dbReference>
<name>A0AAI8VBL4_9PEZI</name>
<dbReference type="GO" id="GO:0016887">
    <property type="term" value="F:ATP hydrolysis activity"/>
    <property type="evidence" value="ECO:0007669"/>
    <property type="project" value="InterPro"/>
</dbReference>
<organism evidence="7 8">
    <name type="scientific">Anthostomella pinea</name>
    <dbReference type="NCBI Taxonomy" id="933095"/>
    <lineage>
        <taxon>Eukaryota</taxon>
        <taxon>Fungi</taxon>
        <taxon>Dikarya</taxon>
        <taxon>Ascomycota</taxon>
        <taxon>Pezizomycotina</taxon>
        <taxon>Sordariomycetes</taxon>
        <taxon>Xylariomycetidae</taxon>
        <taxon>Xylariales</taxon>
        <taxon>Xylariaceae</taxon>
        <taxon>Anthostomella</taxon>
    </lineage>
</organism>
<evidence type="ECO:0000256" key="3">
    <source>
        <dbReference type="ARBA" id="ARBA00022989"/>
    </source>
</evidence>
<evidence type="ECO:0000256" key="4">
    <source>
        <dbReference type="ARBA" id="ARBA00023136"/>
    </source>
</evidence>
<feature type="transmembrane region" description="Helical" evidence="5">
    <location>
        <begin position="335"/>
        <end position="354"/>
    </location>
</feature>
<dbReference type="Gene3D" id="1.20.1110.10">
    <property type="entry name" value="Calcium-transporting ATPase, transmembrane domain"/>
    <property type="match status" value="2"/>
</dbReference>
<feature type="transmembrane region" description="Helical" evidence="5">
    <location>
        <begin position="421"/>
        <end position="442"/>
    </location>
</feature>
<evidence type="ECO:0000256" key="5">
    <source>
        <dbReference type="SAM" id="Phobius"/>
    </source>
</evidence>
<dbReference type="GO" id="GO:0030001">
    <property type="term" value="P:metal ion transport"/>
    <property type="evidence" value="ECO:0007669"/>
    <property type="project" value="UniProtKB-ARBA"/>
</dbReference>
<keyword evidence="8" id="KW-1185">Reference proteome</keyword>